<feature type="repeat" description="WD" evidence="7">
    <location>
        <begin position="69"/>
        <end position="102"/>
    </location>
</feature>
<dbReference type="InterPro" id="IPR051973">
    <property type="entry name" value="tRNA_Anticodon_Mtase-Reg"/>
</dbReference>
<dbReference type="Proteomes" id="UP000242146">
    <property type="component" value="Unassembled WGS sequence"/>
</dbReference>
<keyword evidence="3 7" id="KW-0853">WD repeat</keyword>
<comment type="subcellular location">
    <subcellularLocation>
        <location evidence="1">Cytoplasm</location>
    </subcellularLocation>
</comment>
<dbReference type="PRINTS" id="PR00320">
    <property type="entry name" value="GPROTEINBRPT"/>
</dbReference>
<dbReference type="STRING" id="101127.A0A1X2GW63"/>
<dbReference type="Gene3D" id="2.130.10.10">
    <property type="entry name" value="YVTN repeat-like/Quinoprotein amine dehydrogenase"/>
    <property type="match status" value="3"/>
</dbReference>
<dbReference type="PROSITE" id="PS00678">
    <property type="entry name" value="WD_REPEATS_1"/>
    <property type="match status" value="1"/>
</dbReference>
<dbReference type="PROSITE" id="PS50294">
    <property type="entry name" value="WD_REPEATS_REGION"/>
    <property type="match status" value="1"/>
</dbReference>
<sequence length="979" mass="109183">MEKKGDGVIHLNQIVHVQCEIRCILYSARFFGTSLANLQLASGTVFNQVHLWNIKDRNDQGLGIVTRELVGHEGVIFGVRFSHDGCTLASVSDDRTIRIWDLAQPASSPRVIFGHDARIWDAQFSGKYVVSISEDTTCRVWYVQKDVDDDNNHDSDCVACWDAHAGKNVWSCAISPDNGVVATGGQDSGIRLWSLTSINDKNIDSDDDLVTVRLPDGMEHEELRNFALLGTNSLISSALTGHFLKFDRDQSSNNMTGTELFQDPDFRGYCALQHSSCGQLVVAGSMHGAMYLYSPHQAFTSVKVPAAHEQKIIEIAIHNSHAHANLYYVVTFAFGEIFFHIFDASTPDQPVFKTLYQLMGPPERTLILSTAIVESQALLICGSRESALLLYRLPKFHSDSPLHRQPIFPTLQLRRSHGKQSISSVLVKPSTLAIQQNSDEADANGDAVTFWTAGRDGCYIEYRLQFLDHQPVYPTSATECVTGVAIRGETTTRSNDLLLEKVYHNKVTRGWLEGIVYVDDQLLLLGFYRKSFFVYNNTKRVELISIACGGAHRRWHFHTKDANLDHAVFAFIRRQQIFAYISEGSQSKDQFKESIMQQGYHGRETRALQYFDNTQDGPEAPLLFATAGEDTLLRIHQYIPEESRYVTHSVLRKHTSVVKCLEWSKGNETLLFSAGGKEQFRCWKLELLKQPSSNTISGINCLEWATCPIVGDKRTETRIMDLTSLVYDTKKGIHLIGAVYSDAMIRIWTFNEISRKFALVVDGTWHSKCILQIDRCVIPGNPGEQDRVLFFTSATDGRVAIWDINDDLHSVLTTMDVEVDPTNPSLKLTEPKHSFQSHMNGVNALQVTPWDERTLLVATGGEDNCVAVTLIDALTAAVVDGPVLVPGAHASSVTGLHILNPSTSTLPNTRQVATVAIDQRLNIWQVTKNPDQPLQLKLINAAFADVPDPSTFDCLQRGDVTYMAITGIGLQSFKYKSAP</sequence>
<dbReference type="PANTHER" id="PTHR14344:SF3">
    <property type="entry name" value="WD REPEAT-CONTAINING PROTEIN 6"/>
    <property type="match status" value="1"/>
</dbReference>
<proteinExistence type="inferred from homology"/>
<keyword evidence="4" id="KW-0819">tRNA processing</keyword>
<dbReference type="GO" id="GO:0005737">
    <property type="term" value="C:cytoplasm"/>
    <property type="evidence" value="ECO:0007669"/>
    <property type="project" value="UniProtKB-SubCell"/>
</dbReference>
<feature type="repeat" description="WD" evidence="7">
    <location>
        <begin position="169"/>
        <end position="197"/>
    </location>
</feature>
<protein>
    <submittedName>
        <fullName evidence="8">WD40 repeat-like protein</fullName>
    </submittedName>
</protein>
<comment type="caution">
    <text evidence="8">The sequence shown here is derived from an EMBL/GenBank/DDBJ whole genome shotgun (WGS) entry which is preliminary data.</text>
</comment>
<evidence type="ECO:0000256" key="6">
    <source>
        <dbReference type="ARBA" id="ARBA00038255"/>
    </source>
</evidence>
<dbReference type="EMBL" id="MCGT01000002">
    <property type="protein sequence ID" value="ORX62274.1"/>
    <property type="molecule type" value="Genomic_DNA"/>
</dbReference>
<dbReference type="SMART" id="SM00320">
    <property type="entry name" value="WD40"/>
    <property type="match status" value="7"/>
</dbReference>
<reference evidence="8 9" key="1">
    <citation type="submission" date="2016-07" db="EMBL/GenBank/DDBJ databases">
        <title>Pervasive Adenine N6-methylation of Active Genes in Fungi.</title>
        <authorList>
            <consortium name="DOE Joint Genome Institute"/>
            <person name="Mondo S.J."/>
            <person name="Dannebaum R.O."/>
            <person name="Kuo R.C."/>
            <person name="Labutti K."/>
            <person name="Haridas S."/>
            <person name="Kuo A."/>
            <person name="Salamov A."/>
            <person name="Ahrendt S.R."/>
            <person name="Lipzen A."/>
            <person name="Sullivan W."/>
            <person name="Andreopoulos W.B."/>
            <person name="Clum A."/>
            <person name="Lindquist E."/>
            <person name="Daum C."/>
            <person name="Ramamoorthy G.K."/>
            <person name="Gryganskyi A."/>
            <person name="Culley D."/>
            <person name="Magnuson J.K."/>
            <person name="James T.Y."/>
            <person name="O'Malley M.A."/>
            <person name="Stajich J.E."/>
            <person name="Spatafora J.W."/>
            <person name="Visel A."/>
            <person name="Grigoriev I.V."/>
        </authorList>
    </citation>
    <scope>NUCLEOTIDE SEQUENCE [LARGE SCALE GENOMIC DNA]</scope>
    <source>
        <strain evidence="8 9">NRRL 3301</strain>
    </source>
</reference>
<evidence type="ECO:0000256" key="7">
    <source>
        <dbReference type="PROSITE-ProRule" id="PRU00221"/>
    </source>
</evidence>
<dbReference type="InterPro" id="IPR019775">
    <property type="entry name" value="WD40_repeat_CS"/>
</dbReference>
<dbReference type="AlphaFoldDB" id="A0A1X2GW63"/>
<evidence type="ECO:0000256" key="2">
    <source>
        <dbReference type="ARBA" id="ARBA00022490"/>
    </source>
</evidence>
<dbReference type="InterPro" id="IPR036322">
    <property type="entry name" value="WD40_repeat_dom_sf"/>
</dbReference>
<dbReference type="InterPro" id="IPR001680">
    <property type="entry name" value="WD40_rpt"/>
</dbReference>
<accession>A0A1X2GW63</accession>
<keyword evidence="2" id="KW-0963">Cytoplasm</keyword>
<dbReference type="Pfam" id="PF00400">
    <property type="entry name" value="WD40"/>
    <property type="match status" value="3"/>
</dbReference>
<evidence type="ECO:0000313" key="8">
    <source>
        <dbReference type="EMBL" id="ORX62274.1"/>
    </source>
</evidence>
<evidence type="ECO:0000256" key="4">
    <source>
        <dbReference type="ARBA" id="ARBA00022694"/>
    </source>
</evidence>
<dbReference type="PROSITE" id="PS50082">
    <property type="entry name" value="WD_REPEATS_2"/>
    <property type="match status" value="2"/>
</dbReference>
<evidence type="ECO:0000256" key="1">
    <source>
        <dbReference type="ARBA" id="ARBA00004496"/>
    </source>
</evidence>
<comment type="similarity">
    <text evidence="6">Belongs to the WD repeat WDR6 family.</text>
</comment>
<evidence type="ECO:0000256" key="5">
    <source>
        <dbReference type="ARBA" id="ARBA00022737"/>
    </source>
</evidence>
<dbReference type="GO" id="GO:0030488">
    <property type="term" value="P:tRNA methylation"/>
    <property type="evidence" value="ECO:0007669"/>
    <property type="project" value="TreeGrafter"/>
</dbReference>
<evidence type="ECO:0000256" key="3">
    <source>
        <dbReference type="ARBA" id="ARBA00022574"/>
    </source>
</evidence>
<keyword evidence="9" id="KW-1185">Reference proteome</keyword>
<dbReference type="SUPFAM" id="SSF50978">
    <property type="entry name" value="WD40 repeat-like"/>
    <property type="match status" value="2"/>
</dbReference>
<keyword evidence="5" id="KW-0677">Repeat</keyword>
<dbReference type="PANTHER" id="PTHR14344">
    <property type="entry name" value="WD REPEAT PROTEIN"/>
    <property type="match status" value="1"/>
</dbReference>
<evidence type="ECO:0000313" key="9">
    <source>
        <dbReference type="Proteomes" id="UP000242146"/>
    </source>
</evidence>
<gene>
    <name evidence="8" type="ORF">DM01DRAFT_1075753</name>
</gene>
<dbReference type="InterPro" id="IPR020472">
    <property type="entry name" value="WD40_PAC1"/>
</dbReference>
<name>A0A1X2GW63_9FUNG</name>
<dbReference type="OrthoDB" id="5594999at2759"/>
<organism evidence="8 9">
    <name type="scientific">Hesseltinella vesiculosa</name>
    <dbReference type="NCBI Taxonomy" id="101127"/>
    <lineage>
        <taxon>Eukaryota</taxon>
        <taxon>Fungi</taxon>
        <taxon>Fungi incertae sedis</taxon>
        <taxon>Mucoromycota</taxon>
        <taxon>Mucoromycotina</taxon>
        <taxon>Mucoromycetes</taxon>
        <taxon>Mucorales</taxon>
        <taxon>Cunninghamellaceae</taxon>
        <taxon>Hesseltinella</taxon>
    </lineage>
</organism>
<dbReference type="InterPro" id="IPR015943">
    <property type="entry name" value="WD40/YVTN_repeat-like_dom_sf"/>
</dbReference>